<sequence>MSLVNIDDTGVLLRRHDGIASLDLLGAGQSEAEQWVDTCNQM</sequence>
<protein>
    <submittedName>
        <fullName evidence="1">Uncharacterized protein</fullName>
    </submittedName>
</protein>
<dbReference type="AlphaFoldDB" id="A0A1J5SW08"/>
<gene>
    <name evidence="1" type="ORF">GALL_97170</name>
</gene>
<name>A0A1J5SW08_9ZZZZ</name>
<organism evidence="1">
    <name type="scientific">mine drainage metagenome</name>
    <dbReference type="NCBI Taxonomy" id="410659"/>
    <lineage>
        <taxon>unclassified sequences</taxon>
        <taxon>metagenomes</taxon>
        <taxon>ecological metagenomes</taxon>
    </lineage>
</organism>
<dbReference type="EMBL" id="MLJW01000033">
    <property type="protein sequence ID" value="OIR08213.1"/>
    <property type="molecule type" value="Genomic_DNA"/>
</dbReference>
<evidence type="ECO:0000313" key="1">
    <source>
        <dbReference type="EMBL" id="OIR08213.1"/>
    </source>
</evidence>
<comment type="caution">
    <text evidence="1">The sequence shown here is derived from an EMBL/GenBank/DDBJ whole genome shotgun (WGS) entry which is preliminary data.</text>
</comment>
<reference evidence="1" key="1">
    <citation type="submission" date="2016-10" db="EMBL/GenBank/DDBJ databases">
        <title>Sequence of Gallionella enrichment culture.</title>
        <authorList>
            <person name="Poehlein A."/>
            <person name="Muehling M."/>
            <person name="Daniel R."/>
        </authorList>
    </citation>
    <scope>NUCLEOTIDE SEQUENCE</scope>
</reference>
<proteinExistence type="predicted"/>
<accession>A0A1J5SW08</accession>